<dbReference type="AlphaFoldDB" id="A0A200QFJ1"/>
<keyword evidence="3" id="KW-0560">Oxidoreductase</keyword>
<dbReference type="OrthoDB" id="288590at2759"/>
<dbReference type="Gene3D" id="2.60.120.330">
    <property type="entry name" value="B-lactam Antibiotic, Isopenicillin N Synthase, Chain"/>
    <property type="match status" value="2"/>
</dbReference>
<dbReference type="InterPro" id="IPR044861">
    <property type="entry name" value="IPNS-like_FE2OG_OXY"/>
</dbReference>
<keyword evidence="7" id="KW-0223">Dioxygenase</keyword>
<dbReference type="SUPFAM" id="SSF51197">
    <property type="entry name" value="Clavaminate synthase-like"/>
    <property type="match status" value="1"/>
</dbReference>
<dbReference type="OMA" id="RETTICE"/>
<evidence type="ECO:0000313" key="7">
    <source>
        <dbReference type="EMBL" id="OVA09167.1"/>
    </source>
</evidence>
<name>A0A200QFJ1_MACCD</name>
<dbReference type="InterPro" id="IPR027443">
    <property type="entry name" value="IPNS-like_sf"/>
</dbReference>
<accession>A0A200QFJ1</accession>
<evidence type="ECO:0000256" key="2">
    <source>
        <dbReference type="ARBA" id="ARBA00022723"/>
    </source>
</evidence>
<evidence type="ECO:0000313" key="8">
    <source>
        <dbReference type="Proteomes" id="UP000195402"/>
    </source>
</evidence>
<reference evidence="7 8" key="1">
    <citation type="journal article" date="2017" name="Mol. Plant">
        <title>The Genome of Medicinal Plant Macleaya cordata Provides New Insights into Benzylisoquinoline Alkaloids Metabolism.</title>
        <authorList>
            <person name="Liu X."/>
            <person name="Liu Y."/>
            <person name="Huang P."/>
            <person name="Ma Y."/>
            <person name="Qing Z."/>
            <person name="Tang Q."/>
            <person name="Cao H."/>
            <person name="Cheng P."/>
            <person name="Zheng Y."/>
            <person name="Yuan Z."/>
            <person name="Zhou Y."/>
            <person name="Liu J."/>
            <person name="Tang Z."/>
            <person name="Zhuo Y."/>
            <person name="Zhang Y."/>
            <person name="Yu L."/>
            <person name="Huang J."/>
            <person name="Yang P."/>
            <person name="Peng Q."/>
            <person name="Zhang J."/>
            <person name="Jiang W."/>
            <person name="Zhang Z."/>
            <person name="Lin K."/>
            <person name="Ro D.K."/>
            <person name="Chen X."/>
            <person name="Xiong X."/>
            <person name="Shang Y."/>
            <person name="Huang S."/>
            <person name="Zeng J."/>
        </authorList>
    </citation>
    <scope>NUCLEOTIDE SEQUENCE [LARGE SCALE GENOMIC DNA]</scope>
    <source>
        <strain evidence="8">cv. BLH2017</strain>
        <tissue evidence="7">Root</tissue>
    </source>
</reference>
<feature type="domain" description="Isopenicillin N synthase-like Fe(2+) 2OG dioxygenase" evidence="5">
    <location>
        <begin position="177"/>
        <end position="235"/>
    </location>
</feature>
<dbReference type="InterPro" id="IPR026992">
    <property type="entry name" value="DIOX_N"/>
</dbReference>
<organism evidence="7 8">
    <name type="scientific">Macleaya cordata</name>
    <name type="common">Five-seeded plume-poppy</name>
    <name type="synonym">Bocconia cordata</name>
    <dbReference type="NCBI Taxonomy" id="56857"/>
    <lineage>
        <taxon>Eukaryota</taxon>
        <taxon>Viridiplantae</taxon>
        <taxon>Streptophyta</taxon>
        <taxon>Embryophyta</taxon>
        <taxon>Tracheophyta</taxon>
        <taxon>Spermatophyta</taxon>
        <taxon>Magnoliopsida</taxon>
        <taxon>Ranunculales</taxon>
        <taxon>Papaveraceae</taxon>
        <taxon>Papaveroideae</taxon>
        <taxon>Macleaya</taxon>
    </lineage>
</organism>
<feature type="domain" description="Non-haem dioxygenase N-terminal" evidence="6">
    <location>
        <begin position="63"/>
        <end position="161"/>
    </location>
</feature>
<protein>
    <submittedName>
        <fullName evidence="7">Oxoglutarate/iron-dependent dioxygenase</fullName>
    </submittedName>
</protein>
<keyword evidence="2" id="KW-0479">Metal-binding</keyword>
<proteinExistence type="inferred from homology"/>
<dbReference type="EMBL" id="MVGT01002172">
    <property type="protein sequence ID" value="OVA09167.1"/>
    <property type="molecule type" value="Genomic_DNA"/>
</dbReference>
<gene>
    <name evidence="7" type="ORF">BVC80_8703g10</name>
</gene>
<dbReference type="GO" id="GO:0046872">
    <property type="term" value="F:metal ion binding"/>
    <property type="evidence" value="ECO:0007669"/>
    <property type="project" value="UniProtKB-KW"/>
</dbReference>
<comment type="caution">
    <text evidence="7">The sequence shown here is derived from an EMBL/GenBank/DDBJ whole genome shotgun (WGS) entry which is preliminary data.</text>
</comment>
<evidence type="ECO:0000256" key="1">
    <source>
        <dbReference type="ARBA" id="ARBA00008056"/>
    </source>
</evidence>
<keyword evidence="4" id="KW-0408">Iron</keyword>
<dbReference type="GO" id="GO:0051213">
    <property type="term" value="F:dioxygenase activity"/>
    <property type="evidence" value="ECO:0007669"/>
    <property type="project" value="UniProtKB-KW"/>
</dbReference>
<dbReference type="InParanoid" id="A0A200QFJ1"/>
<keyword evidence="8" id="KW-1185">Reference proteome</keyword>
<dbReference type="Proteomes" id="UP000195402">
    <property type="component" value="Unassembled WGS sequence"/>
</dbReference>
<sequence>MGKSGTDEVFNYDRFKELKAFDESKSGVKGLVDAGLTKIPQIFIHPSDELDKNPGIDQIAIGVPVIDLEGIKKFDQRKVTVNEILRASEKWGFFQVVNHGISKIVMEEMLQGVHRFNEEPKEVKMEFYSRELMRKVKFGSNFDLYESKAANWRDTLFCVMAPVAPNPEELPEACRACLLQDHIGGLQVLHQNQWVGVPYSPGALVLISNDRLKSVEHRVLANQIGPRVSVACFFTTHVHPSTKVYGPIKELLSEENPPIYKETSVKDFVAYYDSKGLDGISALKHFRL</sequence>
<evidence type="ECO:0000259" key="6">
    <source>
        <dbReference type="Pfam" id="PF14226"/>
    </source>
</evidence>
<dbReference type="Pfam" id="PF03171">
    <property type="entry name" value="2OG-FeII_Oxy"/>
    <property type="match status" value="1"/>
</dbReference>
<dbReference type="PANTHER" id="PTHR10209:SF776">
    <property type="entry name" value="2OG-FE(II) OXYGENASE FAMILY OXIDOREDUCTASE"/>
    <property type="match status" value="1"/>
</dbReference>
<comment type="similarity">
    <text evidence="1">Belongs to the iron/ascorbate-dependent oxidoreductase family.</text>
</comment>
<evidence type="ECO:0000256" key="3">
    <source>
        <dbReference type="ARBA" id="ARBA00023002"/>
    </source>
</evidence>
<evidence type="ECO:0000256" key="4">
    <source>
        <dbReference type="ARBA" id="ARBA00023004"/>
    </source>
</evidence>
<dbReference type="Pfam" id="PF14226">
    <property type="entry name" value="DIOX_N"/>
    <property type="match status" value="1"/>
</dbReference>
<dbReference type="PANTHER" id="PTHR10209">
    <property type="entry name" value="OXIDOREDUCTASE, 2OG-FE II OXYGENASE FAMILY PROTEIN"/>
    <property type="match status" value="1"/>
</dbReference>
<evidence type="ECO:0000259" key="5">
    <source>
        <dbReference type="Pfam" id="PF03171"/>
    </source>
</evidence>
<dbReference type="STRING" id="56857.A0A200QFJ1"/>